<evidence type="ECO:0000256" key="2">
    <source>
        <dbReference type="ARBA" id="ARBA00022598"/>
    </source>
</evidence>
<dbReference type="PANTHER" id="PTHR43272:SF32">
    <property type="entry name" value="AMP-DEPENDENT SYNTHETASE_LIGASE DOMAIN-CONTAINING PROTEIN"/>
    <property type="match status" value="1"/>
</dbReference>
<comment type="similarity">
    <text evidence="1">Belongs to the ATP-dependent AMP-binding enzyme family.</text>
</comment>
<dbReference type="EMBL" id="JACCAB010000001">
    <property type="protein sequence ID" value="NYG05599.1"/>
    <property type="molecule type" value="Genomic_DNA"/>
</dbReference>
<evidence type="ECO:0000313" key="9">
    <source>
        <dbReference type="Proteomes" id="UP000573599"/>
    </source>
</evidence>
<dbReference type="InterPro" id="IPR042099">
    <property type="entry name" value="ANL_N_sf"/>
</dbReference>
<dbReference type="Pfam" id="PF00501">
    <property type="entry name" value="AMP-binding"/>
    <property type="match status" value="1"/>
</dbReference>
<comment type="caution">
    <text evidence="8">The sequence shown here is derived from an EMBL/GenBank/DDBJ whole genome shotgun (WGS) entry which is preliminary data.</text>
</comment>
<dbReference type="CDD" id="cd05907">
    <property type="entry name" value="VL_LC_FACS_like"/>
    <property type="match status" value="1"/>
</dbReference>
<evidence type="ECO:0000256" key="5">
    <source>
        <dbReference type="ARBA" id="ARBA00032875"/>
    </source>
</evidence>
<keyword evidence="9" id="KW-1185">Reference proteome</keyword>
<keyword evidence="4" id="KW-0443">Lipid metabolism</keyword>
<accession>A0A852W9R3</accession>
<feature type="region of interest" description="Disordered" evidence="6">
    <location>
        <begin position="1"/>
        <end position="24"/>
    </location>
</feature>
<dbReference type="Proteomes" id="UP000573599">
    <property type="component" value="Unassembled WGS sequence"/>
</dbReference>
<protein>
    <recommendedName>
        <fullName evidence="5">Acyl-CoA synthetase</fullName>
    </recommendedName>
</protein>
<keyword evidence="3" id="KW-0276">Fatty acid metabolism</keyword>
<dbReference type="Pfam" id="PF23562">
    <property type="entry name" value="AMP-binding_C_3"/>
    <property type="match status" value="1"/>
</dbReference>
<dbReference type="PANTHER" id="PTHR43272">
    <property type="entry name" value="LONG-CHAIN-FATTY-ACID--COA LIGASE"/>
    <property type="match status" value="1"/>
</dbReference>
<dbReference type="RefSeq" id="WP_179420200.1">
    <property type="nucleotide sequence ID" value="NZ_JACCAB010000001.1"/>
</dbReference>
<name>A0A852W9R3_9MICO</name>
<evidence type="ECO:0000256" key="4">
    <source>
        <dbReference type="ARBA" id="ARBA00023098"/>
    </source>
</evidence>
<dbReference type="Gene3D" id="3.40.50.12780">
    <property type="entry name" value="N-terminal domain of ligase-like"/>
    <property type="match status" value="1"/>
</dbReference>
<evidence type="ECO:0000256" key="6">
    <source>
        <dbReference type="SAM" id="MobiDB-lite"/>
    </source>
</evidence>
<dbReference type="InterPro" id="IPR000873">
    <property type="entry name" value="AMP-dep_synth/lig_dom"/>
</dbReference>
<dbReference type="SUPFAM" id="SSF56801">
    <property type="entry name" value="Acetyl-CoA synthetase-like"/>
    <property type="match status" value="1"/>
</dbReference>
<feature type="domain" description="AMP-dependent synthetase/ligase" evidence="7">
    <location>
        <begin position="24"/>
        <end position="423"/>
    </location>
</feature>
<proteinExistence type="inferred from homology"/>
<dbReference type="InterPro" id="IPR020845">
    <property type="entry name" value="AMP-binding_CS"/>
</dbReference>
<evidence type="ECO:0000259" key="7">
    <source>
        <dbReference type="Pfam" id="PF00501"/>
    </source>
</evidence>
<dbReference type="GO" id="GO:0016020">
    <property type="term" value="C:membrane"/>
    <property type="evidence" value="ECO:0007669"/>
    <property type="project" value="TreeGrafter"/>
</dbReference>
<sequence length="599" mass="63442">MQEHVAPPLVPPTTEGSLADLPARNAASNPSRVAFSRKEGTRWIDVTAAEFDRDVRAVAKGLIASGIAPGDRVAIMCKTRYEWTLTDFAIWTAGAVTVPIYETSSAEQVSWILTDSGAKGIMLETPAHAATLEEVRAQVPGLAHVWQVDAGAIADLETAGAGVSDADLEAAKASLDRASIATIIYTSGTTGRPKGVQLTHDNFLALSENAITKLGSVVKADGASTLLFLPLAHVFARFIQVLCVAGEAKMGHSADIKNLLPDFAEFKPTFILSVPRVFEKIYNSAEAKATAEGKGKIFANAAETAIAWSTAQDAGGPGLGLKVRHGIFDKLVYAKLRAAMGGQVLYAVSGGAPLGTRLGHFFRGIGVTVLEGYGLTETTAPATVNVPDRVKIGTVGAPLPGVGIRIADDGEILIRGNNVFAAYNNNAEATAGAMQDGWFHTGDLGELDEDGYLKITGRKKELLVTAGGKNVAPAALEDRLRAHPLISQCIVVGDQKPFIGALLTLDEEMYPGWAKNNGLSGVTFEQARTDPTVLAELQRAVDDANKSVSKAESIRKFAVLPGDFTEENGYLTPSLKLKRNIVLKDFHDEVESLYAGAKE</sequence>
<keyword evidence="2 8" id="KW-0436">Ligase</keyword>
<evidence type="ECO:0000256" key="1">
    <source>
        <dbReference type="ARBA" id="ARBA00006432"/>
    </source>
</evidence>
<dbReference type="GO" id="GO:0004467">
    <property type="term" value="F:long-chain fatty acid-CoA ligase activity"/>
    <property type="evidence" value="ECO:0007669"/>
    <property type="project" value="TreeGrafter"/>
</dbReference>
<organism evidence="8 9">
    <name type="scientific">Pedococcus badiiscoriae</name>
    <dbReference type="NCBI Taxonomy" id="642776"/>
    <lineage>
        <taxon>Bacteria</taxon>
        <taxon>Bacillati</taxon>
        <taxon>Actinomycetota</taxon>
        <taxon>Actinomycetes</taxon>
        <taxon>Micrococcales</taxon>
        <taxon>Intrasporangiaceae</taxon>
        <taxon>Pedococcus</taxon>
    </lineage>
</organism>
<evidence type="ECO:0000256" key="3">
    <source>
        <dbReference type="ARBA" id="ARBA00022832"/>
    </source>
</evidence>
<dbReference type="PROSITE" id="PS00455">
    <property type="entry name" value="AMP_BINDING"/>
    <property type="match status" value="1"/>
</dbReference>
<gene>
    <name evidence="8" type="ORF">BJ986_000086</name>
</gene>
<evidence type="ECO:0000313" key="8">
    <source>
        <dbReference type="EMBL" id="NYG05599.1"/>
    </source>
</evidence>
<reference evidence="8 9" key="1">
    <citation type="submission" date="2020-07" db="EMBL/GenBank/DDBJ databases">
        <title>Sequencing the genomes of 1000 actinobacteria strains.</title>
        <authorList>
            <person name="Klenk H.-P."/>
        </authorList>
    </citation>
    <scope>NUCLEOTIDE SEQUENCE [LARGE SCALE GENOMIC DNA]</scope>
    <source>
        <strain evidence="8 9">DSM 23987</strain>
    </source>
</reference>
<dbReference type="AlphaFoldDB" id="A0A852W9R3"/>